<name>A0A126ZYA3_9MICC</name>
<dbReference type="PROSITE" id="PS51077">
    <property type="entry name" value="HTH_ICLR"/>
    <property type="match status" value="1"/>
</dbReference>
<evidence type="ECO:0000313" key="6">
    <source>
        <dbReference type="EMBL" id="AMM31866.1"/>
    </source>
</evidence>
<dbReference type="KEGG" id="satk:SA2016_1184"/>
<dbReference type="InterPro" id="IPR014757">
    <property type="entry name" value="Tscrpt_reg_IclR_C"/>
</dbReference>
<dbReference type="InterPro" id="IPR036390">
    <property type="entry name" value="WH_DNA-bd_sf"/>
</dbReference>
<reference evidence="6 7" key="1">
    <citation type="submission" date="2016-02" db="EMBL/GenBank/DDBJ databases">
        <title>Complete genome of Sinomonas atrocyanea KCTC 3377.</title>
        <authorList>
            <person name="Kim K.M."/>
        </authorList>
    </citation>
    <scope>NUCLEOTIDE SEQUENCE [LARGE SCALE GENOMIC DNA]</scope>
    <source>
        <strain evidence="6 7">KCTC 3377</strain>
    </source>
</reference>
<dbReference type="Gene3D" id="1.10.10.10">
    <property type="entry name" value="Winged helix-like DNA-binding domain superfamily/Winged helix DNA-binding domain"/>
    <property type="match status" value="1"/>
</dbReference>
<dbReference type="InterPro" id="IPR036388">
    <property type="entry name" value="WH-like_DNA-bd_sf"/>
</dbReference>
<evidence type="ECO:0000313" key="7">
    <source>
        <dbReference type="Proteomes" id="UP000070134"/>
    </source>
</evidence>
<dbReference type="SUPFAM" id="SSF46785">
    <property type="entry name" value="Winged helix' DNA-binding domain"/>
    <property type="match status" value="1"/>
</dbReference>
<dbReference type="PANTHER" id="PTHR30136">
    <property type="entry name" value="HELIX-TURN-HELIX TRANSCRIPTIONAL REGULATOR, ICLR FAMILY"/>
    <property type="match status" value="1"/>
</dbReference>
<dbReference type="EMBL" id="CP014518">
    <property type="protein sequence ID" value="AMM31866.1"/>
    <property type="molecule type" value="Genomic_DNA"/>
</dbReference>
<dbReference type="PANTHER" id="PTHR30136:SF24">
    <property type="entry name" value="HTH-TYPE TRANSCRIPTIONAL REPRESSOR ALLR"/>
    <property type="match status" value="1"/>
</dbReference>
<dbReference type="GO" id="GO:0045892">
    <property type="term" value="P:negative regulation of DNA-templated transcription"/>
    <property type="evidence" value="ECO:0007669"/>
    <property type="project" value="TreeGrafter"/>
</dbReference>
<keyword evidence="1" id="KW-0805">Transcription regulation</keyword>
<gene>
    <name evidence="6" type="ORF">SA2016_1184</name>
</gene>
<dbReference type="InterPro" id="IPR005471">
    <property type="entry name" value="Tscrpt_reg_IclR_N"/>
</dbReference>
<dbReference type="Proteomes" id="UP000070134">
    <property type="component" value="Chromosome"/>
</dbReference>
<dbReference type="Pfam" id="PF01614">
    <property type="entry name" value="IclR_C"/>
    <property type="match status" value="1"/>
</dbReference>
<dbReference type="Pfam" id="PF09339">
    <property type="entry name" value="HTH_IclR"/>
    <property type="match status" value="1"/>
</dbReference>
<dbReference type="SMART" id="SM00346">
    <property type="entry name" value="HTH_ICLR"/>
    <property type="match status" value="1"/>
</dbReference>
<organism evidence="6 7">
    <name type="scientific">Sinomonas atrocyanea</name>
    <dbReference type="NCBI Taxonomy" id="37927"/>
    <lineage>
        <taxon>Bacteria</taxon>
        <taxon>Bacillati</taxon>
        <taxon>Actinomycetota</taxon>
        <taxon>Actinomycetes</taxon>
        <taxon>Micrococcales</taxon>
        <taxon>Micrococcaceae</taxon>
        <taxon>Sinomonas</taxon>
    </lineage>
</organism>
<dbReference type="STRING" id="37927.SA2016_1184"/>
<keyword evidence="7" id="KW-1185">Reference proteome</keyword>
<sequence length="260" mass="27967">MANSASGDSMVHRLVRIIAAFDEEHPTLSPAELARRTGLPSSTAYRIVDELLAESLLDRDGQRLRLGTRLWELVSRGSKVLGLREAALPFMEDVQAVVGHHTTLGVIDQQDVLYIERLGSDTSTVNITRVAGRLPIHATSTGLVLTAFGSAEAQETFLRRRLPKLTDTTVTDPEELRRMLADIRHSGFCVMPGTIVPESTGVAVPVFSADGTAIAGLSVVIPREGGPVQASITALQTAARGISRALGWDGTLRDAIRRSL</sequence>
<proteinExistence type="predicted"/>
<evidence type="ECO:0000256" key="1">
    <source>
        <dbReference type="ARBA" id="ARBA00023015"/>
    </source>
</evidence>
<protein>
    <submittedName>
        <fullName evidence="6">IclR family transcriptional regulator</fullName>
    </submittedName>
</protein>
<evidence type="ECO:0000259" key="4">
    <source>
        <dbReference type="PROSITE" id="PS51077"/>
    </source>
</evidence>
<feature type="domain" description="IclR-ED" evidence="5">
    <location>
        <begin position="69"/>
        <end position="248"/>
    </location>
</feature>
<dbReference type="OrthoDB" id="4068713at2"/>
<dbReference type="PROSITE" id="PS51078">
    <property type="entry name" value="ICLR_ED"/>
    <property type="match status" value="1"/>
</dbReference>
<dbReference type="PATRIC" id="fig|37927.3.peg.1230"/>
<accession>A0A126ZYA3</accession>
<evidence type="ECO:0000256" key="3">
    <source>
        <dbReference type="ARBA" id="ARBA00023163"/>
    </source>
</evidence>
<dbReference type="AlphaFoldDB" id="A0A126ZYA3"/>
<dbReference type="SUPFAM" id="SSF55781">
    <property type="entry name" value="GAF domain-like"/>
    <property type="match status" value="1"/>
</dbReference>
<evidence type="ECO:0000259" key="5">
    <source>
        <dbReference type="PROSITE" id="PS51078"/>
    </source>
</evidence>
<feature type="domain" description="HTH iclR-type" evidence="4">
    <location>
        <begin position="8"/>
        <end position="68"/>
    </location>
</feature>
<keyword evidence="3" id="KW-0804">Transcription</keyword>
<dbReference type="GO" id="GO:0003677">
    <property type="term" value="F:DNA binding"/>
    <property type="evidence" value="ECO:0007669"/>
    <property type="project" value="UniProtKB-KW"/>
</dbReference>
<dbReference type="GO" id="GO:0003700">
    <property type="term" value="F:DNA-binding transcription factor activity"/>
    <property type="evidence" value="ECO:0007669"/>
    <property type="project" value="TreeGrafter"/>
</dbReference>
<keyword evidence="2" id="KW-0238">DNA-binding</keyword>
<dbReference type="Gene3D" id="3.30.450.40">
    <property type="match status" value="1"/>
</dbReference>
<dbReference type="InterPro" id="IPR029016">
    <property type="entry name" value="GAF-like_dom_sf"/>
</dbReference>
<evidence type="ECO:0000256" key="2">
    <source>
        <dbReference type="ARBA" id="ARBA00023125"/>
    </source>
</evidence>
<dbReference type="InterPro" id="IPR050707">
    <property type="entry name" value="HTH_MetabolicPath_Reg"/>
</dbReference>